<dbReference type="InterPro" id="IPR011009">
    <property type="entry name" value="Kinase-like_dom_sf"/>
</dbReference>
<dbReference type="SUPFAM" id="SSF52540">
    <property type="entry name" value="P-loop containing nucleoside triphosphate hydrolases"/>
    <property type="match status" value="1"/>
</dbReference>
<keyword evidence="5" id="KW-1185">Reference proteome</keyword>
<protein>
    <submittedName>
        <fullName evidence="4">Diguanylate cyclase</fullName>
    </submittedName>
</protein>
<dbReference type="Pfam" id="PF00990">
    <property type="entry name" value="GGDEF"/>
    <property type="match status" value="1"/>
</dbReference>
<dbReference type="InterPro" id="IPR000719">
    <property type="entry name" value="Prot_kinase_dom"/>
</dbReference>
<dbReference type="OrthoDB" id="9805474at2"/>
<dbReference type="PANTHER" id="PTHR45138">
    <property type="entry name" value="REGULATORY COMPONENTS OF SENSORY TRANSDUCTION SYSTEM"/>
    <property type="match status" value="1"/>
</dbReference>
<dbReference type="Gene3D" id="3.30.70.270">
    <property type="match status" value="1"/>
</dbReference>
<dbReference type="SMART" id="SM00267">
    <property type="entry name" value="GGDEF"/>
    <property type="match status" value="1"/>
</dbReference>
<accession>A0A4U9RUR3</accession>
<dbReference type="Proteomes" id="UP000308489">
    <property type="component" value="Chromosome 1"/>
</dbReference>
<dbReference type="GO" id="GO:0052621">
    <property type="term" value="F:diguanylate cyclase activity"/>
    <property type="evidence" value="ECO:0007669"/>
    <property type="project" value="TreeGrafter"/>
</dbReference>
<dbReference type="SMART" id="SM00028">
    <property type="entry name" value="TPR"/>
    <property type="match status" value="4"/>
</dbReference>
<dbReference type="InterPro" id="IPR000160">
    <property type="entry name" value="GGDEF_dom"/>
</dbReference>
<dbReference type="SUPFAM" id="SSF55073">
    <property type="entry name" value="Nucleotide cyclase"/>
    <property type="match status" value="1"/>
</dbReference>
<dbReference type="SUPFAM" id="SSF48452">
    <property type="entry name" value="TPR-like"/>
    <property type="match status" value="1"/>
</dbReference>
<proteinExistence type="predicted"/>
<dbReference type="PROSITE" id="PS50887">
    <property type="entry name" value="GGDEF"/>
    <property type="match status" value="1"/>
</dbReference>
<name>A0A4U9RUR3_HATHI</name>
<dbReference type="CDD" id="cd01949">
    <property type="entry name" value="GGDEF"/>
    <property type="match status" value="1"/>
</dbReference>
<gene>
    <name evidence="4" type="primary">pleD</name>
    <name evidence="4" type="ORF">NCTC503_02670</name>
</gene>
<evidence type="ECO:0000313" key="5">
    <source>
        <dbReference type="Proteomes" id="UP000308489"/>
    </source>
</evidence>
<dbReference type="InterPro" id="IPR029016">
    <property type="entry name" value="GAF-like_dom_sf"/>
</dbReference>
<evidence type="ECO:0000313" key="4">
    <source>
        <dbReference type="EMBL" id="VTQ96254.1"/>
    </source>
</evidence>
<dbReference type="InterPro" id="IPR043128">
    <property type="entry name" value="Rev_trsase/Diguanyl_cyclase"/>
</dbReference>
<sequence length="1792" mass="210004">MSIINKRFKIIKRLRSKKFYTSYLVCDITSSDYFKLNIITQQDLLENRINNFIDNINKFKIVETKNINKIYDVGFIDFIDNKISYNKECFYITEHMEFKDLIHNLSLLDYKDSMEVFIELCKSINYLHLKGMVYNKISYTNLNFIYVNNKPQLVLSDMISAKLEEFQEEENEEENIFYNNKVTSNIESIDKDIYSLGVLLLSLITREFKDLNLIKIINSLKYGRLTHEKDSTYIFLKLKQVILKMLGLKEDIYTSINEVIEDINKSLNLNYSYFRENEVSKLNFNSLELIGRERGEKVILRAYNDFKNKKSNINICLVNGEGGIGKSAFLKGIKNRFNYKEVKIYDYIKETNFKNIRNEEGFLVILRKIVADQSRQDIKNYELELEQLLPEMKREKYVKNDNGLNFKIEKFRIINRISTFLYECAKIKPMIIIIDDIHETDPFFLSIIRYIISLKSRNIFFIFSYCEENNIYIYSKNQHIIEQIKGYPVEYLKLEGLNIKDVSAMIKQIMSIHEEPLKLAEKIHEKSGGNPLFIQEIIKDLCFRKDIFVDRYGRWRETSSTREIIIPSNMEQALLNQLCKISSKERKVLNVISLFSSSISQQVLVDILNENTLNIKLLIATLKNKGIISTKLVGKKVFISFYNKLLKIIIYNRLNDEYRIKKHTEIAEYLKEEYESENKEVFTELIHHLEKSNNRSGVVKYSIENTSTTSHIKGKIDSLYYLKKSLDLYKSYETDINKIRLYMTISDVYLDYENVNKAEDYLFRALDDSLKINNYLYYMDILNSLNDIYTLKENSSNLKKTLDMMELHLDEYGNRMARLRFYYKKATYYSYISQYDESINLCKKILEESNEDDYDIKCETSNFLAFVYLENSQPYNSIEYLFKSMEYCKKANNMKVLFKVFVNLGVIYSDFFSEFDNAILYTKRAEGIATKHNLNLSRIRSKCNLAAMYMLKQEYKDSKKELDEIYDIALKNGYFNELDYYHEVNVALNLKVNKLGEAYKSYLEVYKTLKDDLLEENNRGGIQKHIILSRFNLAMGDIEKADYHAKLSMIMGKNEKSILKFDVNLTASYINITKGQRLNESINAIEKIKNRDKYLGNKLDIICTTAELLLTKGNLGELKSFLSVNYKDLQENTTNLILKTRCLFAMALCDYPLEEKVSRLKCILELSKNNGLKEIYYKAAIQLGEIHLNSNDYINATAYYFLGCQSFRELIMDVPEEYRNKYIEFHKLGDIYNVFIELKERCLSYREEREHSIKDIFKEDGFTQHVSFFRNKKLGNAIKKAYSPFYRKNIENIYDTLSLLQGDDYENLDILNRYIFYHVLASRSCIVINKDSDYKVIASTDDNTTVDSKMKTVLEEVALSKKIVLTDNKLMTIVCTPIFMSKYNDADNFIEDRRKKHKDKNILMGYIYIETDKMVDRFAKENLKECENLSKVLGIIIEKIMLKENAFYDKLTGALTRKYLEICLDEMLNISQNYDESFSVIMIDFDHFKSINDNFGHQVGDKVLSEASQIIKDNIRRKDVFGRYGGEEFMILLPHINKKDAYKISEKIRKNIENSTITGTNNKITISLGIVSYPEDGKTINELIEKADRALYMGKKNGRNISLAWNENFKNRVVDSNTLSSIAAKSFVRDEKNLFTMVEFLELVKRKESFEDKVSIFLEKTIALIGADEGVLFLVNDGAISEKFVNQFAIKDCAEEVSYNKEFIDKAITEKQGGYFIDWDYTKDYDEAMDNPNWKSIIVIPVMISENVIGVLNFSVSSITKEFNHEDYNLCSLLGTTITPIIIERSVQLNKI</sequence>
<feature type="domain" description="GGDEF" evidence="3">
    <location>
        <begin position="1476"/>
        <end position="1607"/>
    </location>
</feature>
<dbReference type="PANTHER" id="PTHR45138:SF9">
    <property type="entry name" value="DIGUANYLATE CYCLASE DGCM-RELATED"/>
    <property type="match status" value="1"/>
</dbReference>
<dbReference type="InterPro" id="IPR050469">
    <property type="entry name" value="Diguanylate_Cyclase"/>
</dbReference>
<dbReference type="Gene3D" id="1.25.40.10">
    <property type="entry name" value="Tetratricopeptide repeat domain"/>
    <property type="match status" value="2"/>
</dbReference>
<dbReference type="EMBL" id="LR590481">
    <property type="protein sequence ID" value="VTQ96254.1"/>
    <property type="molecule type" value="Genomic_DNA"/>
</dbReference>
<dbReference type="SUPFAM" id="SSF55781">
    <property type="entry name" value="GAF domain-like"/>
    <property type="match status" value="1"/>
</dbReference>
<dbReference type="Gene3D" id="3.30.450.40">
    <property type="match status" value="1"/>
</dbReference>
<dbReference type="NCBIfam" id="TIGR00254">
    <property type="entry name" value="GGDEF"/>
    <property type="match status" value="1"/>
</dbReference>
<dbReference type="PROSITE" id="PS50011">
    <property type="entry name" value="PROTEIN_KINASE_DOM"/>
    <property type="match status" value="1"/>
</dbReference>
<evidence type="ECO:0000259" key="2">
    <source>
        <dbReference type="PROSITE" id="PS50011"/>
    </source>
</evidence>
<dbReference type="InterPro" id="IPR029787">
    <property type="entry name" value="Nucleotide_cyclase"/>
</dbReference>
<dbReference type="KEGG" id="hhw:NCTC503_02670"/>
<comment type="subcellular location">
    <subcellularLocation>
        <location evidence="1">Membrane</location>
        <topology evidence="1">Single-pass membrane protein</topology>
    </subcellularLocation>
</comment>
<dbReference type="InterPro" id="IPR019734">
    <property type="entry name" value="TPR_rpt"/>
</dbReference>
<organism evidence="4 5">
    <name type="scientific">Hathewaya histolytica</name>
    <name type="common">Clostridium histolyticum</name>
    <dbReference type="NCBI Taxonomy" id="1498"/>
    <lineage>
        <taxon>Bacteria</taxon>
        <taxon>Bacillati</taxon>
        <taxon>Bacillota</taxon>
        <taxon>Clostridia</taxon>
        <taxon>Eubacteriales</taxon>
        <taxon>Clostridiaceae</taxon>
        <taxon>Hathewaya</taxon>
    </lineage>
</organism>
<evidence type="ECO:0000259" key="3">
    <source>
        <dbReference type="PROSITE" id="PS50887"/>
    </source>
</evidence>
<evidence type="ECO:0000256" key="1">
    <source>
        <dbReference type="ARBA" id="ARBA00004167"/>
    </source>
</evidence>
<reference evidence="4 5" key="1">
    <citation type="submission" date="2019-05" db="EMBL/GenBank/DDBJ databases">
        <authorList>
            <consortium name="Pathogen Informatics"/>
        </authorList>
    </citation>
    <scope>NUCLEOTIDE SEQUENCE [LARGE SCALE GENOMIC DNA]</scope>
    <source>
        <strain evidence="4 5">NCTC503</strain>
    </source>
</reference>
<feature type="domain" description="Protein kinase" evidence="2">
    <location>
        <begin position="8"/>
        <end position="274"/>
    </location>
</feature>
<dbReference type="SUPFAM" id="SSF56112">
    <property type="entry name" value="Protein kinase-like (PK-like)"/>
    <property type="match status" value="1"/>
</dbReference>
<dbReference type="GO" id="GO:0004672">
    <property type="term" value="F:protein kinase activity"/>
    <property type="evidence" value="ECO:0007669"/>
    <property type="project" value="InterPro"/>
</dbReference>
<dbReference type="RefSeq" id="WP_138211150.1">
    <property type="nucleotide sequence ID" value="NZ_CBCRUQ010000007.1"/>
</dbReference>
<dbReference type="InterPro" id="IPR011990">
    <property type="entry name" value="TPR-like_helical_dom_sf"/>
</dbReference>
<dbReference type="InterPro" id="IPR027417">
    <property type="entry name" value="P-loop_NTPase"/>
</dbReference>
<dbReference type="GO" id="GO:0016020">
    <property type="term" value="C:membrane"/>
    <property type="evidence" value="ECO:0007669"/>
    <property type="project" value="UniProtKB-SubCell"/>
</dbReference>
<dbReference type="FunFam" id="3.30.70.270:FF:000001">
    <property type="entry name" value="Diguanylate cyclase domain protein"/>
    <property type="match status" value="1"/>
</dbReference>
<dbReference type="Gene3D" id="1.10.510.10">
    <property type="entry name" value="Transferase(Phosphotransferase) domain 1"/>
    <property type="match status" value="1"/>
</dbReference>
<dbReference type="GO" id="GO:0005524">
    <property type="term" value="F:ATP binding"/>
    <property type="evidence" value="ECO:0007669"/>
    <property type="project" value="InterPro"/>
</dbReference>